<feature type="region of interest" description="Disordered" evidence="7">
    <location>
        <begin position="36"/>
        <end position="158"/>
    </location>
</feature>
<feature type="compositionally biased region" description="Basic and acidic residues" evidence="7">
    <location>
        <begin position="112"/>
        <end position="130"/>
    </location>
</feature>
<dbReference type="GO" id="GO:0006412">
    <property type="term" value="P:translation"/>
    <property type="evidence" value="ECO:0007669"/>
    <property type="project" value="InterPro"/>
</dbReference>
<dbReference type="EMBL" id="MU004298">
    <property type="protein sequence ID" value="KAF2660664.1"/>
    <property type="molecule type" value="Genomic_DNA"/>
</dbReference>
<feature type="compositionally biased region" description="Low complexity" evidence="7">
    <location>
        <begin position="40"/>
        <end position="50"/>
    </location>
</feature>
<keyword evidence="3" id="KW-0689">Ribosomal protein</keyword>
<protein>
    <recommendedName>
        <fullName evidence="6">Large ribosomal subunit protein mL49</fullName>
    </recommendedName>
</protein>
<dbReference type="GO" id="GO:0005762">
    <property type="term" value="C:mitochondrial large ribosomal subunit"/>
    <property type="evidence" value="ECO:0007669"/>
    <property type="project" value="TreeGrafter"/>
</dbReference>
<feature type="compositionally biased region" description="Polar residues" evidence="7">
    <location>
        <begin position="51"/>
        <end position="63"/>
    </location>
</feature>
<dbReference type="OrthoDB" id="19439at2759"/>
<evidence type="ECO:0000256" key="4">
    <source>
        <dbReference type="ARBA" id="ARBA00023128"/>
    </source>
</evidence>
<dbReference type="GO" id="GO:0003735">
    <property type="term" value="F:structural constituent of ribosome"/>
    <property type="evidence" value="ECO:0007669"/>
    <property type="project" value="InterPro"/>
</dbReference>
<gene>
    <name evidence="8" type="ORF">K491DRAFT_648907</name>
</gene>
<evidence type="ECO:0000256" key="2">
    <source>
        <dbReference type="ARBA" id="ARBA00005677"/>
    </source>
</evidence>
<accession>A0A6A6TPZ5</accession>
<name>A0A6A6TPZ5_9PLEO</name>
<evidence type="ECO:0000256" key="1">
    <source>
        <dbReference type="ARBA" id="ARBA00004173"/>
    </source>
</evidence>
<sequence length="251" mass="27264">MPRIQSLMPVLRPLGAPRASIYRPLARFSTATRLRVEQHTTATSTTSTPSEVQATLSPGQKPSTPEEASRAADLAAAEAATDADNPNPPSEKPILPSKRSKSTQSVSAPEATSDKSPKPKKARWSEERKAAHAAKRAAKSAAKAAQEPAFPQKGKGKKLVQPSLSLAAPRYTISRSETKNLPIYTDYKRGGNLHTTTIRKITGDISALRDELRVYLNKGDGDVRVNNLTQQVVVKGHHKLEISKFLQDRGF</sequence>
<evidence type="ECO:0000313" key="8">
    <source>
        <dbReference type="EMBL" id="KAF2660664.1"/>
    </source>
</evidence>
<reference evidence="8" key="1">
    <citation type="journal article" date="2020" name="Stud. Mycol.">
        <title>101 Dothideomycetes genomes: a test case for predicting lifestyles and emergence of pathogens.</title>
        <authorList>
            <person name="Haridas S."/>
            <person name="Albert R."/>
            <person name="Binder M."/>
            <person name="Bloem J."/>
            <person name="Labutti K."/>
            <person name="Salamov A."/>
            <person name="Andreopoulos B."/>
            <person name="Baker S."/>
            <person name="Barry K."/>
            <person name="Bills G."/>
            <person name="Bluhm B."/>
            <person name="Cannon C."/>
            <person name="Castanera R."/>
            <person name="Culley D."/>
            <person name="Daum C."/>
            <person name="Ezra D."/>
            <person name="Gonzalez J."/>
            <person name="Henrissat B."/>
            <person name="Kuo A."/>
            <person name="Liang C."/>
            <person name="Lipzen A."/>
            <person name="Lutzoni F."/>
            <person name="Magnuson J."/>
            <person name="Mondo S."/>
            <person name="Nolan M."/>
            <person name="Ohm R."/>
            <person name="Pangilinan J."/>
            <person name="Park H.-J."/>
            <person name="Ramirez L."/>
            <person name="Alfaro M."/>
            <person name="Sun H."/>
            <person name="Tritt A."/>
            <person name="Yoshinaga Y."/>
            <person name="Zwiers L.-H."/>
            <person name="Turgeon B."/>
            <person name="Goodwin S."/>
            <person name="Spatafora J."/>
            <person name="Crous P."/>
            <person name="Grigoriev I."/>
        </authorList>
    </citation>
    <scope>NUCLEOTIDE SEQUENCE</scope>
    <source>
        <strain evidence="8">CBS 122681</strain>
    </source>
</reference>
<proteinExistence type="inferred from homology"/>
<evidence type="ECO:0000256" key="7">
    <source>
        <dbReference type="SAM" id="MobiDB-lite"/>
    </source>
</evidence>
<dbReference type="Pfam" id="PF05046">
    <property type="entry name" value="Img2"/>
    <property type="match status" value="1"/>
</dbReference>
<keyword evidence="9" id="KW-1185">Reference proteome</keyword>
<evidence type="ECO:0000256" key="6">
    <source>
        <dbReference type="ARBA" id="ARBA00035191"/>
    </source>
</evidence>
<comment type="subcellular location">
    <subcellularLocation>
        <location evidence="1">Mitochondrion</location>
    </subcellularLocation>
</comment>
<dbReference type="PANTHER" id="PTHR13477">
    <property type="entry name" value="MITOCHONDRIAL 39S RIBOSOMAL PROTEIN L49"/>
    <property type="match status" value="1"/>
</dbReference>
<dbReference type="InterPro" id="IPR007740">
    <property type="entry name" value="Ribosomal_mL49"/>
</dbReference>
<comment type="similarity">
    <text evidence="2">Belongs to the mitochondrion-specific ribosomal protein mL49 family.</text>
</comment>
<dbReference type="Proteomes" id="UP000799324">
    <property type="component" value="Unassembled WGS sequence"/>
</dbReference>
<evidence type="ECO:0000256" key="3">
    <source>
        <dbReference type="ARBA" id="ARBA00022980"/>
    </source>
</evidence>
<organism evidence="8 9">
    <name type="scientific">Lophiostoma macrostomum CBS 122681</name>
    <dbReference type="NCBI Taxonomy" id="1314788"/>
    <lineage>
        <taxon>Eukaryota</taxon>
        <taxon>Fungi</taxon>
        <taxon>Dikarya</taxon>
        <taxon>Ascomycota</taxon>
        <taxon>Pezizomycotina</taxon>
        <taxon>Dothideomycetes</taxon>
        <taxon>Pleosporomycetidae</taxon>
        <taxon>Pleosporales</taxon>
        <taxon>Lophiostomataceae</taxon>
        <taxon>Lophiostoma</taxon>
    </lineage>
</organism>
<dbReference type="Gene3D" id="3.30.780.10">
    <property type="entry name" value="SUI1-like domain"/>
    <property type="match status" value="1"/>
</dbReference>
<feature type="compositionally biased region" description="Low complexity" evidence="7">
    <location>
        <begin position="71"/>
        <end position="84"/>
    </location>
</feature>
<evidence type="ECO:0000313" key="9">
    <source>
        <dbReference type="Proteomes" id="UP000799324"/>
    </source>
</evidence>
<dbReference type="PANTHER" id="PTHR13477:SF0">
    <property type="entry name" value="LARGE RIBOSOMAL SUBUNIT PROTEIN ML49"/>
    <property type="match status" value="1"/>
</dbReference>
<dbReference type="AlphaFoldDB" id="A0A6A6TPZ5"/>
<evidence type="ECO:0000256" key="5">
    <source>
        <dbReference type="ARBA" id="ARBA00023274"/>
    </source>
</evidence>
<keyword evidence="5" id="KW-0687">Ribonucleoprotein</keyword>
<keyword evidence="4" id="KW-0496">Mitochondrion</keyword>